<protein>
    <recommendedName>
        <fullName evidence="7">TctD-like protein</fullName>
    </recommendedName>
</protein>
<dbReference type="InterPro" id="IPR000792">
    <property type="entry name" value="Tscrpt_reg_LuxR_C"/>
</dbReference>
<evidence type="ECO:0008006" key="7">
    <source>
        <dbReference type="Google" id="ProtNLM"/>
    </source>
</evidence>
<dbReference type="PANTHER" id="PTHR44591">
    <property type="entry name" value="STRESS RESPONSE REGULATOR PROTEIN 1"/>
    <property type="match status" value="1"/>
</dbReference>
<reference evidence="6" key="1">
    <citation type="journal article" date="2018" name="Genome Biol. Evol.">
        <title>Mitochondrial and Plastid Genomes from Coralline Red Algae Provide Insights into the Incongruent Evolutionary Histories of Organelles.</title>
        <authorList>
            <person name="Lee J."/>
            <person name="Song H.J."/>
            <person name="In Park S."/>
            <person name="Lee Y.M."/>
            <person name="Jeong S.Y."/>
            <person name="Oh Cho T."/>
            <person name="Kim J.H."/>
            <person name="Choi H.G."/>
            <person name="Choi C.G."/>
            <person name="Nelson W.A."/>
            <person name="Fredericq S."/>
            <person name="Bhattacharya D."/>
            <person name="Su Yoon H."/>
        </authorList>
    </citation>
    <scope>NUCLEOTIDE SEQUENCE</scope>
</reference>
<dbReference type="SMART" id="SM00421">
    <property type="entry name" value="HTH_LUXR"/>
    <property type="match status" value="1"/>
</dbReference>
<dbReference type="EMBL" id="MH281628">
    <property type="protein sequence ID" value="AYR05986.1"/>
    <property type="molecule type" value="Genomic_DNA"/>
</dbReference>
<sequence length="205" mass="23416">MSQNILIVDDDICLAYAIQSYIASDNKKIFIVHDSYIAFELLSLYSFDLVISDIAMPHMNGYQLLSMIRLDDRLSTIPVVFLTAKGMTNDRVKAYELGCTAYLTKPFHPLELLAVLDNQLSYSSNTQELDFRRYGAMKKGKNINLTHREESVLALLMQGMMNREIAEALSLSIRNVEKHVSRLLFKTGARNRTELSQIFFYSQGE</sequence>
<keyword evidence="1 3" id="KW-0597">Phosphoprotein</keyword>
<dbReference type="AlphaFoldDB" id="A0A3G3MGM7"/>
<dbReference type="PRINTS" id="PR00038">
    <property type="entry name" value="HTHLUXR"/>
</dbReference>
<evidence type="ECO:0000256" key="2">
    <source>
        <dbReference type="ARBA" id="ARBA00023125"/>
    </source>
</evidence>
<dbReference type="SUPFAM" id="SSF46894">
    <property type="entry name" value="C-terminal effector domain of the bipartite response regulators"/>
    <property type="match status" value="1"/>
</dbReference>
<accession>A0A3G3MGM7</accession>
<evidence type="ECO:0000259" key="5">
    <source>
        <dbReference type="PROSITE" id="PS50110"/>
    </source>
</evidence>
<gene>
    <name evidence="6" type="primary">ycf29</name>
</gene>
<evidence type="ECO:0000256" key="3">
    <source>
        <dbReference type="PROSITE-ProRule" id="PRU00169"/>
    </source>
</evidence>
<dbReference type="Gene3D" id="3.40.50.2300">
    <property type="match status" value="1"/>
</dbReference>
<dbReference type="InterPro" id="IPR001789">
    <property type="entry name" value="Sig_transdc_resp-reg_receiver"/>
</dbReference>
<proteinExistence type="predicted"/>
<dbReference type="PROSITE" id="PS00622">
    <property type="entry name" value="HTH_LUXR_1"/>
    <property type="match status" value="1"/>
</dbReference>
<dbReference type="Pfam" id="PF00072">
    <property type="entry name" value="Response_reg"/>
    <property type="match status" value="1"/>
</dbReference>
<dbReference type="GO" id="GO:0006355">
    <property type="term" value="P:regulation of DNA-templated transcription"/>
    <property type="evidence" value="ECO:0007669"/>
    <property type="project" value="InterPro"/>
</dbReference>
<dbReference type="Gene3D" id="1.10.10.10">
    <property type="entry name" value="Winged helix-like DNA-binding domain superfamily/Winged helix DNA-binding domain"/>
    <property type="match status" value="1"/>
</dbReference>
<dbReference type="RefSeq" id="YP_009541777.1">
    <property type="nucleotide sequence ID" value="NC_039978.1"/>
</dbReference>
<dbReference type="Pfam" id="PF00196">
    <property type="entry name" value="GerE"/>
    <property type="match status" value="1"/>
</dbReference>
<feature type="domain" description="HTH luxR-type" evidence="4">
    <location>
        <begin position="138"/>
        <end position="203"/>
    </location>
</feature>
<keyword evidence="6" id="KW-0934">Plastid</keyword>
<organism evidence="6">
    <name type="scientific">Neogoniolithon spectabile</name>
    <dbReference type="NCBI Taxonomy" id="231755"/>
    <lineage>
        <taxon>Eukaryota</taxon>
        <taxon>Rhodophyta</taxon>
        <taxon>Florideophyceae</taxon>
        <taxon>Corallinophycidae</taxon>
        <taxon>Corallinales</taxon>
        <taxon>Spongitidaceae</taxon>
        <taxon>Neogoniolithoideae</taxon>
        <taxon>Neogoniolithon</taxon>
    </lineage>
</organism>
<evidence type="ECO:0000256" key="1">
    <source>
        <dbReference type="ARBA" id="ARBA00022553"/>
    </source>
</evidence>
<evidence type="ECO:0000313" key="6">
    <source>
        <dbReference type="EMBL" id="AYR05986.1"/>
    </source>
</evidence>
<geneLocation type="plastid" evidence="6"/>
<dbReference type="InterPro" id="IPR011006">
    <property type="entry name" value="CheY-like_superfamily"/>
</dbReference>
<dbReference type="InterPro" id="IPR050595">
    <property type="entry name" value="Bact_response_regulator"/>
</dbReference>
<feature type="modified residue" description="4-aspartylphosphate" evidence="3">
    <location>
        <position position="53"/>
    </location>
</feature>
<dbReference type="GO" id="GO:0000160">
    <property type="term" value="P:phosphorelay signal transduction system"/>
    <property type="evidence" value="ECO:0007669"/>
    <property type="project" value="InterPro"/>
</dbReference>
<dbReference type="InterPro" id="IPR016032">
    <property type="entry name" value="Sig_transdc_resp-reg_C-effctor"/>
</dbReference>
<evidence type="ECO:0000259" key="4">
    <source>
        <dbReference type="PROSITE" id="PS50043"/>
    </source>
</evidence>
<name>A0A3G3MGM7_9FLOR</name>
<keyword evidence="2" id="KW-0238">DNA-binding</keyword>
<dbReference type="GO" id="GO:0003677">
    <property type="term" value="F:DNA binding"/>
    <property type="evidence" value="ECO:0007669"/>
    <property type="project" value="UniProtKB-KW"/>
</dbReference>
<dbReference type="SMART" id="SM00448">
    <property type="entry name" value="REC"/>
    <property type="match status" value="1"/>
</dbReference>
<dbReference type="GeneID" id="38463738"/>
<dbReference type="SUPFAM" id="SSF52172">
    <property type="entry name" value="CheY-like"/>
    <property type="match status" value="1"/>
</dbReference>
<dbReference type="InterPro" id="IPR036388">
    <property type="entry name" value="WH-like_DNA-bd_sf"/>
</dbReference>
<dbReference type="PROSITE" id="PS50043">
    <property type="entry name" value="HTH_LUXR_2"/>
    <property type="match status" value="1"/>
</dbReference>
<dbReference type="CDD" id="cd06170">
    <property type="entry name" value="LuxR_C_like"/>
    <property type="match status" value="1"/>
</dbReference>
<feature type="domain" description="Response regulatory" evidence="5">
    <location>
        <begin position="4"/>
        <end position="120"/>
    </location>
</feature>
<dbReference type="PROSITE" id="PS50110">
    <property type="entry name" value="RESPONSE_REGULATORY"/>
    <property type="match status" value="1"/>
</dbReference>
<dbReference type="PANTHER" id="PTHR44591:SF3">
    <property type="entry name" value="RESPONSE REGULATORY DOMAIN-CONTAINING PROTEIN"/>
    <property type="match status" value="1"/>
</dbReference>